<gene>
    <name evidence="5" type="primary">LOC105359815</name>
</gene>
<evidence type="ECO:0000259" key="3">
    <source>
        <dbReference type="PROSITE" id="PS50162"/>
    </source>
</evidence>
<dbReference type="SUPFAM" id="SSF52540">
    <property type="entry name" value="P-loop containing nucleoside triphosphate hydrolases"/>
    <property type="match status" value="1"/>
</dbReference>
<dbReference type="GO" id="GO:0003697">
    <property type="term" value="F:single-stranded DNA binding"/>
    <property type="evidence" value="ECO:0007669"/>
    <property type="project" value="TreeGrafter"/>
</dbReference>
<dbReference type="PANTHER" id="PTHR46457">
    <property type="entry name" value="DNA REPAIR PROTEIN RAD51 HOMOLOG 4"/>
    <property type="match status" value="1"/>
</dbReference>
<protein>
    <submittedName>
        <fullName evidence="5">DNA repair protein RAD51 homolog 4-like</fullName>
    </submittedName>
</protein>
<sequence length="250" mass="28431">MNSIDIYHQEKEDVIPTGIEKLDDLLEGGLRYKRIYEICGSSSSGKSQLCHWISLHATINALRVYYIDCSRNFSTSRIQMILESKQCSDIIIGKVMSNIIVHQISTINDLFTIFHNLSKMTNTGENELNKKLVIVDSLSVLCTTVANNELNPILSNFASVSRFFINYFNAIIINVNTIKIVHKGDLFCDKDKHLRADMKPSLGNYWLSIPNIRLLIIAIENTQREISIWNSYQLANGKKCLVDIRDDGIT</sequence>
<dbReference type="GO" id="GO:0042148">
    <property type="term" value="P:DNA strand invasion"/>
    <property type="evidence" value="ECO:0007669"/>
    <property type="project" value="TreeGrafter"/>
</dbReference>
<evidence type="ECO:0000256" key="2">
    <source>
        <dbReference type="ARBA" id="ARBA00023242"/>
    </source>
</evidence>
<dbReference type="InterPro" id="IPR051988">
    <property type="entry name" value="HRR_RAD51_Paralog"/>
</dbReference>
<dbReference type="GO" id="GO:0005815">
    <property type="term" value="C:microtubule organizing center"/>
    <property type="evidence" value="ECO:0007669"/>
    <property type="project" value="TreeGrafter"/>
</dbReference>
<evidence type="ECO:0000256" key="1">
    <source>
        <dbReference type="ARBA" id="ARBA00004123"/>
    </source>
</evidence>
<dbReference type="InterPro" id="IPR013632">
    <property type="entry name" value="Rad51_C"/>
</dbReference>
<dbReference type="KEGG" id="csol:105359815"/>
<accession>A0AAJ6VKR4</accession>
<reference evidence="5" key="1">
    <citation type="submission" date="2025-08" db="UniProtKB">
        <authorList>
            <consortium name="RefSeq"/>
        </authorList>
    </citation>
    <scope>IDENTIFICATION</scope>
</reference>
<keyword evidence="4" id="KW-1185">Reference proteome</keyword>
<dbReference type="Pfam" id="PF08423">
    <property type="entry name" value="Rad51"/>
    <property type="match status" value="1"/>
</dbReference>
<dbReference type="GO" id="GO:0000724">
    <property type="term" value="P:double-strand break repair via homologous recombination"/>
    <property type="evidence" value="ECO:0007669"/>
    <property type="project" value="TreeGrafter"/>
</dbReference>
<evidence type="ECO:0000313" key="4">
    <source>
        <dbReference type="Proteomes" id="UP000695007"/>
    </source>
</evidence>
<dbReference type="PROSITE" id="PS50162">
    <property type="entry name" value="RECA_2"/>
    <property type="match status" value="1"/>
</dbReference>
<dbReference type="GO" id="GO:0140664">
    <property type="term" value="F:ATP-dependent DNA damage sensor activity"/>
    <property type="evidence" value="ECO:0007669"/>
    <property type="project" value="InterPro"/>
</dbReference>
<organism evidence="4 5">
    <name type="scientific">Ceratosolen solmsi marchali</name>
    <dbReference type="NCBI Taxonomy" id="326594"/>
    <lineage>
        <taxon>Eukaryota</taxon>
        <taxon>Metazoa</taxon>
        <taxon>Ecdysozoa</taxon>
        <taxon>Arthropoda</taxon>
        <taxon>Hexapoda</taxon>
        <taxon>Insecta</taxon>
        <taxon>Pterygota</taxon>
        <taxon>Neoptera</taxon>
        <taxon>Endopterygota</taxon>
        <taxon>Hymenoptera</taxon>
        <taxon>Apocrita</taxon>
        <taxon>Proctotrupomorpha</taxon>
        <taxon>Chalcidoidea</taxon>
        <taxon>Agaonidae</taxon>
        <taxon>Agaoninae</taxon>
        <taxon>Ceratosolen</taxon>
    </lineage>
</organism>
<dbReference type="GO" id="GO:0033063">
    <property type="term" value="C:Rad51B-Rad51C-Rad51D-XRCC2 complex"/>
    <property type="evidence" value="ECO:0007669"/>
    <property type="project" value="TreeGrafter"/>
</dbReference>
<dbReference type="CTD" id="5892"/>
<dbReference type="GO" id="GO:0000723">
    <property type="term" value="P:telomere maintenance"/>
    <property type="evidence" value="ECO:0007669"/>
    <property type="project" value="TreeGrafter"/>
</dbReference>
<dbReference type="GeneID" id="105359815"/>
<dbReference type="PANTHER" id="PTHR46457:SF1">
    <property type="entry name" value="DNA REPAIR PROTEIN RAD51 HOMOLOG 4"/>
    <property type="match status" value="1"/>
</dbReference>
<keyword evidence="2" id="KW-0539">Nucleus</keyword>
<comment type="subcellular location">
    <subcellularLocation>
        <location evidence="1">Nucleus</location>
    </subcellularLocation>
</comment>
<dbReference type="GO" id="GO:0005657">
    <property type="term" value="C:replication fork"/>
    <property type="evidence" value="ECO:0007669"/>
    <property type="project" value="TreeGrafter"/>
</dbReference>
<dbReference type="InterPro" id="IPR027417">
    <property type="entry name" value="P-loop_NTPase"/>
</dbReference>
<feature type="domain" description="RecA family profile 1" evidence="3">
    <location>
        <begin position="11"/>
        <end position="178"/>
    </location>
</feature>
<proteinExistence type="predicted"/>
<evidence type="ECO:0000313" key="5">
    <source>
        <dbReference type="RefSeq" id="XP_011494822.1"/>
    </source>
</evidence>
<dbReference type="AlphaFoldDB" id="A0AAJ6VKR4"/>
<dbReference type="Proteomes" id="UP000695007">
    <property type="component" value="Unplaced"/>
</dbReference>
<dbReference type="GO" id="GO:0000400">
    <property type="term" value="F:four-way junction DNA binding"/>
    <property type="evidence" value="ECO:0007669"/>
    <property type="project" value="TreeGrafter"/>
</dbReference>
<name>A0AAJ6VKR4_9HYME</name>
<dbReference type="GO" id="GO:0005524">
    <property type="term" value="F:ATP binding"/>
    <property type="evidence" value="ECO:0007669"/>
    <property type="project" value="InterPro"/>
</dbReference>
<dbReference type="RefSeq" id="XP_011494822.1">
    <property type="nucleotide sequence ID" value="XM_011496520.1"/>
</dbReference>
<dbReference type="GO" id="GO:0007131">
    <property type="term" value="P:reciprocal meiotic recombination"/>
    <property type="evidence" value="ECO:0007669"/>
    <property type="project" value="TreeGrafter"/>
</dbReference>
<dbReference type="InterPro" id="IPR020588">
    <property type="entry name" value="RecA_ATP-bd"/>
</dbReference>
<dbReference type="Gene3D" id="3.40.50.300">
    <property type="entry name" value="P-loop containing nucleotide triphosphate hydrolases"/>
    <property type="match status" value="1"/>
</dbReference>